<accession>A0AAD4S1I7</accession>
<name>A0AAD4S1I7_9MAGN</name>
<dbReference type="AlphaFoldDB" id="A0AAD4S1I7"/>
<evidence type="ECO:0000313" key="2">
    <source>
        <dbReference type="Proteomes" id="UP001202328"/>
    </source>
</evidence>
<protein>
    <submittedName>
        <fullName evidence="1">Uncharacterized protein</fullName>
    </submittedName>
</protein>
<organism evidence="1 2">
    <name type="scientific">Papaver atlanticum</name>
    <dbReference type="NCBI Taxonomy" id="357466"/>
    <lineage>
        <taxon>Eukaryota</taxon>
        <taxon>Viridiplantae</taxon>
        <taxon>Streptophyta</taxon>
        <taxon>Embryophyta</taxon>
        <taxon>Tracheophyta</taxon>
        <taxon>Spermatophyta</taxon>
        <taxon>Magnoliopsida</taxon>
        <taxon>Ranunculales</taxon>
        <taxon>Papaveraceae</taxon>
        <taxon>Papaveroideae</taxon>
        <taxon>Papaver</taxon>
    </lineage>
</organism>
<evidence type="ECO:0000313" key="1">
    <source>
        <dbReference type="EMBL" id="KAI3853723.1"/>
    </source>
</evidence>
<keyword evidence="2" id="KW-1185">Reference proteome</keyword>
<feature type="non-terminal residue" evidence="1">
    <location>
        <position position="50"/>
    </location>
</feature>
<dbReference type="EMBL" id="JAJJMB010015535">
    <property type="protein sequence ID" value="KAI3853723.1"/>
    <property type="molecule type" value="Genomic_DNA"/>
</dbReference>
<comment type="caution">
    <text evidence="1">The sequence shown here is derived from an EMBL/GenBank/DDBJ whole genome shotgun (WGS) entry which is preliminary data.</text>
</comment>
<proteinExistence type="predicted"/>
<gene>
    <name evidence="1" type="ORF">MKW98_025240</name>
</gene>
<dbReference type="Proteomes" id="UP001202328">
    <property type="component" value="Unassembled WGS sequence"/>
</dbReference>
<reference evidence="1" key="1">
    <citation type="submission" date="2022-04" db="EMBL/GenBank/DDBJ databases">
        <title>A functionally conserved STORR gene fusion in Papaver species that diverged 16.8 million years ago.</title>
        <authorList>
            <person name="Catania T."/>
        </authorList>
    </citation>
    <scope>NUCLEOTIDE SEQUENCE</scope>
    <source>
        <strain evidence="1">S-188037</strain>
    </source>
</reference>
<sequence>MNVIIAMDIISKDKNKKIQWKGMLHAAGPNVVEQLKSQRLGLRKKFANKA</sequence>